<sequence>MRLEGQRALVTGGSRSIGRGIALGMAHQGADVAVNFKASREDAEDAVRQMEEMGRRAIAVQGSTDSSSDVERFVGEAYDFLGGIDILVNNAGILKRTALLDISEKEWDAILDVNLKGYFLVGQAVGRRMVDTGTPGAIVNVSSAGQAVAAPNLTHYCVAKAGVDMLTKQMALELAPHKIRVNSIAPGLIETDLNRADIAQDDFRERRLARIPLKEIGVPEDLVGAVVFLASNEEARLVTGASVFIDAGQTIWGA</sequence>
<accession>A0A381N1K3</accession>
<reference evidence="2" key="1">
    <citation type="submission" date="2018-05" db="EMBL/GenBank/DDBJ databases">
        <authorList>
            <person name="Lanie J.A."/>
            <person name="Ng W.-L."/>
            <person name="Kazmierczak K.M."/>
            <person name="Andrzejewski T.M."/>
            <person name="Davidsen T.M."/>
            <person name="Wayne K.J."/>
            <person name="Tettelin H."/>
            <person name="Glass J.I."/>
            <person name="Rusch D."/>
            <person name="Podicherti R."/>
            <person name="Tsui H.-C.T."/>
            <person name="Winkler M.E."/>
        </authorList>
    </citation>
    <scope>NUCLEOTIDE SEQUENCE</scope>
</reference>
<dbReference type="Pfam" id="PF13561">
    <property type="entry name" value="adh_short_C2"/>
    <property type="match status" value="1"/>
</dbReference>
<dbReference type="AlphaFoldDB" id="A0A381N1K3"/>
<proteinExistence type="inferred from homology"/>
<dbReference type="InterPro" id="IPR002347">
    <property type="entry name" value="SDR_fam"/>
</dbReference>
<dbReference type="SUPFAM" id="SSF51735">
    <property type="entry name" value="NAD(P)-binding Rossmann-fold domains"/>
    <property type="match status" value="1"/>
</dbReference>
<dbReference type="GO" id="GO:0032787">
    <property type="term" value="P:monocarboxylic acid metabolic process"/>
    <property type="evidence" value="ECO:0007669"/>
    <property type="project" value="UniProtKB-ARBA"/>
</dbReference>
<dbReference type="InterPro" id="IPR036291">
    <property type="entry name" value="NAD(P)-bd_dom_sf"/>
</dbReference>
<organism evidence="2">
    <name type="scientific">marine metagenome</name>
    <dbReference type="NCBI Taxonomy" id="408172"/>
    <lineage>
        <taxon>unclassified sequences</taxon>
        <taxon>metagenomes</taxon>
        <taxon>ecological metagenomes</taxon>
    </lineage>
</organism>
<name>A0A381N1K3_9ZZZZ</name>
<evidence type="ECO:0000313" key="2">
    <source>
        <dbReference type="EMBL" id="SUZ48500.1"/>
    </source>
</evidence>
<dbReference type="PRINTS" id="PR00081">
    <property type="entry name" value="GDHRDH"/>
</dbReference>
<dbReference type="EMBL" id="UINC01000071">
    <property type="protein sequence ID" value="SUZ48500.1"/>
    <property type="molecule type" value="Genomic_DNA"/>
</dbReference>
<protein>
    <submittedName>
        <fullName evidence="2">Uncharacterized protein</fullName>
    </submittedName>
</protein>
<dbReference type="InterPro" id="IPR050259">
    <property type="entry name" value="SDR"/>
</dbReference>
<dbReference type="PROSITE" id="PS00061">
    <property type="entry name" value="ADH_SHORT"/>
    <property type="match status" value="1"/>
</dbReference>
<dbReference type="FunFam" id="3.40.50.720:FF:000084">
    <property type="entry name" value="Short-chain dehydrogenase reductase"/>
    <property type="match status" value="1"/>
</dbReference>
<gene>
    <name evidence="2" type="ORF">METZ01_LOCUS1354</name>
</gene>
<dbReference type="InterPro" id="IPR020904">
    <property type="entry name" value="Sc_DH/Rdtase_CS"/>
</dbReference>
<evidence type="ECO:0000256" key="1">
    <source>
        <dbReference type="ARBA" id="ARBA00006484"/>
    </source>
</evidence>
<dbReference type="PANTHER" id="PTHR42879:SF2">
    <property type="entry name" value="3-OXOACYL-[ACYL-CARRIER-PROTEIN] REDUCTASE FABG"/>
    <property type="match status" value="1"/>
</dbReference>
<comment type="similarity">
    <text evidence="1">Belongs to the short-chain dehydrogenases/reductases (SDR) family.</text>
</comment>
<dbReference type="Gene3D" id="3.40.50.720">
    <property type="entry name" value="NAD(P)-binding Rossmann-like Domain"/>
    <property type="match status" value="1"/>
</dbReference>
<dbReference type="PRINTS" id="PR00080">
    <property type="entry name" value="SDRFAMILY"/>
</dbReference>
<dbReference type="NCBIfam" id="NF005559">
    <property type="entry name" value="PRK07231.1"/>
    <property type="match status" value="1"/>
</dbReference>
<dbReference type="PANTHER" id="PTHR42879">
    <property type="entry name" value="3-OXOACYL-(ACYL-CARRIER-PROTEIN) REDUCTASE"/>
    <property type="match status" value="1"/>
</dbReference>